<accession>A0A9D4J977</accession>
<proteinExistence type="predicted"/>
<dbReference type="InterPro" id="IPR015943">
    <property type="entry name" value="WD40/YVTN_repeat-like_dom_sf"/>
</dbReference>
<dbReference type="EMBL" id="JAIWYP010000007">
    <property type="protein sequence ID" value="KAH3799657.1"/>
    <property type="molecule type" value="Genomic_DNA"/>
</dbReference>
<reference evidence="1" key="2">
    <citation type="submission" date="2020-11" db="EMBL/GenBank/DDBJ databases">
        <authorList>
            <person name="McCartney M.A."/>
            <person name="Auch B."/>
            <person name="Kono T."/>
            <person name="Mallez S."/>
            <person name="Becker A."/>
            <person name="Gohl D.M."/>
            <person name="Silverstein K.A.T."/>
            <person name="Koren S."/>
            <person name="Bechman K.B."/>
            <person name="Herman A."/>
            <person name="Abrahante J.E."/>
            <person name="Garbe J."/>
        </authorList>
    </citation>
    <scope>NUCLEOTIDE SEQUENCE</scope>
    <source>
        <strain evidence="1">Duluth1</strain>
        <tissue evidence="1">Whole animal</tissue>
    </source>
</reference>
<dbReference type="Proteomes" id="UP000828390">
    <property type="component" value="Unassembled WGS sequence"/>
</dbReference>
<dbReference type="Gene3D" id="2.130.10.10">
    <property type="entry name" value="YVTN repeat-like/Quinoprotein amine dehydrogenase"/>
    <property type="match status" value="1"/>
</dbReference>
<sequence>NSCLTLKKAETLQPPSGEIKLKKPDGVHVTASGQVLVCCRGSKEIVQLDSAGKKILARFSVSREPRCVCLSKENGMLLVGFSDSDEIHVFKTT</sequence>
<evidence type="ECO:0000313" key="2">
    <source>
        <dbReference type="Proteomes" id="UP000828390"/>
    </source>
</evidence>
<reference evidence="1" key="1">
    <citation type="journal article" date="2019" name="bioRxiv">
        <title>The Genome of the Zebra Mussel, Dreissena polymorpha: A Resource for Invasive Species Research.</title>
        <authorList>
            <person name="McCartney M.A."/>
            <person name="Auch B."/>
            <person name="Kono T."/>
            <person name="Mallez S."/>
            <person name="Zhang Y."/>
            <person name="Obille A."/>
            <person name="Becker A."/>
            <person name="Abrahante J.E."/>
            <person name="Garbe J."/>
            <person name="Badalamenti J.P."/>
            <person name="Herman A."/>
            <person name="Mangelson H."/>
            <person name="Liachko I."/>
            <person name="Sullivan S."/>
            <person name="Sone E.D."/>
            <person name="Koren S."/>
            <person name="Silverstein K.A.T."/>
            <person name="Beckman K.B."/>
            <person name="Gohl D.M."/>
        </authorList>
    </citation>
    <scope>NUCLEOTIDE SEQUENCE</scope>
    <source>
        <strain evidence="1">Duluth1</strain>
        <tissue evidence="1">Whole animal</tissue>
    </source>
</reference>
<dbReference type="SUPFAM" id="SSF50969">
    <property type="entry name" value="YVTN repeat-like/Quinoprotein amine dehydrogenase"/>
    <property type="match status" value="1"/>
</dbReference>
<dbReference type="InterPro" id="IPR011044">
    <property type="entry name" value="Quino_amine_DH_bsu"/>
</dbReference>
<protein>
    <submittedName>
        <fullName evidence="1">Uncharacterized protein</fullName>
    </submittedName>
</protein>
<gene>
    <name evidence="1" type="ORF">DPMN_153268</name>
</gene>
<organism evidence="1 2">
    <name type="scientific">Dreissena polymorpha</name>
    <name type="common">Zebra mussel</name>
    <name type="synonym">Mytilus polymorpha</name>
    <dbReference type="NCBI Taxonomy" id="45954"/>
    <lineage>
        <taxon>Eukaryota</taxon>
        <taxon>Metazoa</taxon>
        <taxon>Spiralia</taxon>
        <taxon>Lophotrochozoa</taxon>
        <taxon>Mollusca</taxon>
        <taxon>Bivalvia</taxon>
        <taxon>Autobranchia</taxon>
        <taxon>Heteroconchia</taxon>
        <taxon>Euheterodonta</taxon>
        <taxon>Imparidentia</taxon>
        <taxon>Neoheterodontei</taxon>
        <taxon>Myida</taxon>
        <taxon>Dreissenoidea</taxon>
        <taxon>Dreissenidae</taxon>
        <taxon>Dreissena</taxon>
    </lineage>
</organism>
<comment type="caution">
    <text evidence="1">The sequence shown here is derived from an EMBL/GenBank/DDBJ whole genome shotgun (WGS) entry which is preliminary data.</text>
</comment>
<name>A0A9D4J977_DREPO</name>
<feature type="non-terminal residue" evidence="1">
    <location>
        <position position="1"/>
    </location>
</feature>
<dbReference type="AlphaFoldDB" id="A0A9D4J977"/>
<evidence type="ECO:0000313" key="1">
    <source>
        <dbReference type="EMBL" id="KAH3799657.1"/>
    </source>
</evidence>
<keyword evidence="2" id="KW-1185">Reference proteome</keyword>